<protein>
    <submittedName>
        <fullName evidence="2">Unannotated protein</fullName>
    </submittedName>
</protein>
<evidence type="ECO:0000313" key="2">
    <source>
        <dbReference type="EMBL" id="CAB4686227.1"/>
    </source>
</evidence>
<accession>A0A6J6NIP7</accession>
<gene>
    <name evidence="2" type="ORF">UFOPK2399_00307</name>
</gene>
<dbReference type="AlphaFoldDB" id="A0A6J6NIP7"/>
<dbReference type="EMBL" id="CAEZXP010000001">
    <property type="protein sequence ID" value="CAB4686227.1"/>
    <property type="molecule type" value="Genomic_DNA"/>
</dbReference>
<name>A0A6J6NIP7_9ZZZZ</name>
<proteinExistence type="predicted"/>
<reference evidence="2" key="1">
    <citation type="submission" date="2020-05" db="EMBL/GenBank/DDBJ databases">
        <authorList>
            <person name="Chiriac C."/>
            <person name="Salcher M."/>
            <person name="Ghai R."/>
            <person name="Kavagutti S V."/>
        </authorList>
    </citation>
    <scope>NUCLEOTIDE SEQUENCE</scope>
</reference>
<feature type="domain" description="Putative zinc-finger" evidence="1">
    <location>
        <begin position="4"/>
        <end position="37"/>
    </location>
</feature>
<organism evidence="2">
    <name type="scientific">freshwater metagenome</name>
    <dbReference type="NCBI Taxonomy" id="449393"/>
    <lineage>
        <taxon>unclassified sequences</taxon>
        <taxon>metagenomes</taxon>
        <taxon>ecological metagenomes</taxon>
    </lineage>
</organism>
<dbReference type="InterPro" id="IPR027383">
    <property type="entry name" value="Znf_put"/>
</dbReference>
<dbReference type="Pfam" id="PF13490">
    <property type="entry name" value="zf-HC2"/>
    <property type="match status" value="1"/>
</dbReference>
<sequence length="75" mass="8831">MAHCDDCEQMMQPYLDGMLSDVEVTEARAHLEACPWCERRFIFEEKLRHFVMVAATEPMSDELRHRLSELRSSQS</sequence>
<evidence type="ECO:0000259" key="1">
    <source>
        <dbReference type="Pfam" id="PF13490"/>
    </source>
</evidence>